<proteinExistence type="predicted"/>
<protein>
    <submittedName>
        <fullName evidence="6">ATP-dependent nuclease, subunit A</fullName>
    </submittedName>
</protein>
<dbReference type="EMBL" id="LROU01000121">
    <property type="protein sequence ID" value="KYF34176.1"/>
    <property type="molecule type" value="Genomic_DNA"/>
</dbReference>
<dbReference type="GO" id="GO:0004386">
    <property type="term" value="F:helicase activity"/>
    <property type="evidence" value="ECO:0007669"/>
    <property type="project" value="UniProtKB-KW"/>
</dbReference>
<keyword evidence="2" id="KW-0378">Hydrolase</keyword>
<dbReference type="Gene3D" id="3.90.320.10">
    <property type="match status" value="1"/>
</dbReference>
<dbReference type="Proteomes" id="UP000075442">
    <property type="component" value="Unassembled WGS sequence"/>
</dbReference>
<dbReference type="PATRIC" id="fig|28037.235.peg.1675"/>
<evidence type="ECO:0000256" key="5">
    <source>
        <dbReference type="SAM" id="MobiDB-lite"/>
    </source>
</evidence>
<dbReference type="SUPFAM" id="SSF52980">
    <property type="entry name" value="Restriction endonuclease-like"/>
    <property type="match status" value="1"/>
</dbReference>
<dbReference type="GO" id="GO:0005524">
    <property type="term" value="F:ATP binding"/>
    <property type="evidence" value="ECO:0007669"/>
    <property type="project" value="UniProtKB-KW"/>
</dbReference>
<sequence>MTTEAIGQLENKSPLQDSSQVDNRQSETIKEALEMLKEVEVYNTLHRAAIELPSVQTPSQIKKFYEPVMDMDGVEIAGQGKSVDKKINFDLPDFSTKEKVTGAEIGSATHELMQRIDLSQRPTLASLTETLKQVQTSPAVRDKINLSKILAFFDTALGQEILANTDYLYREQPFSMLKKRPKESGRLRCAWYLGRLSTL</sequence>
<dbReference type="InterPro" id="IPR011604">
    <property type="entry name" value="PDDEXK-like_dom_sf"/>
</dbReference>
<evidence type="ECO:0000256" key="2">
    <source>
        <dbReference type="ARBA" id="ARBA00022801"/>
    </source>
</evidence>
<evidence type="ECO:0000313" key="7">
    <source>
        <dbReference type="Proteomes" id="UP000075442"/>
    </source>
</evidence>
<keyword evidence="3" id="KW-0347">Helicase</keyword>
<keyword evidence="4" id="KW-0067">ATP-binding</keyword>
<dbReference type="AlphaFoldDB" id="A0A150NL34"/>
<comment type="caution">
    <text evidence="6">The sequence shown here is derived from an EMBL/GenBank/DDBJ whole genome shotgun (WGS) entry which is preliminary data.</text>
</comment>
<feature type="region of interest" description="Disordered" evidence="5">
    <location>
        <begin position="1"/>
        <end position="23"/>
    </location>
</feature>
<name>A0A150NL34_STRMT</name>
<evidence type="ECO:0000256" key="3">
    <source>
        <dbReference type="ARBA" id="ARBA00022806"/>
    </source>
</evidence>
<dbReference type="GO" id="GO:0016787">
    <property type="term" value="F:hydrolase activity"/>
    <property type="evidence" value="ECO:0007669"/>
    <property type="project" value="UniProtKB-KW"/>
</dbReference>
<gene>
    <name evidence="6" type="ORF">SMIM3I_01147</name>
</gene>
<dbReference type="InterPro" id="IPR011335">
    <property type="entry name" value="Restrct_endonuc-II-like"/>
</dbReference>
<organism evidence="6 7">
    <name type="scientific">Streptococcus mitis</name>
    <dbReference type="NCBI Taxonomy" id="28037"/>
    <lineage>
        <taxon>Bacteria</taxon>
        <taxon>Bacillati</taxon>
        <taxon>Bacillota</taxon>
        <taxon>Bacilli</taxon>
        <taxon>Lactobacillales</taxon>
        <taxon>Streptococcaceae</taxon>
        <taxon>Streptococcus</taxon>
        <taxon>Streptococcus mitis group</taxon>
    </lineage>
</organism>
<reference evidence="6 7" key="1">
    <citation type="submission" date="2016-01" db="EMBL/GenBank/DDBJ databases">
        <title>Highly variable Streptococcus oralis 1 are common among viridans streptococci isolated from primates.</title>
        <authorList>
            <person name="Denapaite D."/>
            <person name="Rieger M."/>
            <person name="Koendgen S."/>
            <person name="Brueckner R."/>
            <person name="Ochigava I."/>
            <person name="Kappeler P."/>
            <person name="Maetz-Rensing K."/>
            <person name="Leendertz F."/>
        </authorList>
    </citation>
    <scope>NUCLEOTIDE SEQUENCE [LARGE SCALE GENOMIC DNA]</scope>
    <source>
        <strain evidence="6 7">M3-1</strain>
    </source>
</reference>
<accession>A0A150NL34</accession>
<evidence type="ECO:0000256" key="1">
    <source>
        <dbReference type="ARBA" id="ARBA00022741"/>
    </source>
</evidence>
<evidence type="ECO:0000256" key="4">
    <source>
        <dbReference type="ARBA" id="ARBA00022840"/>
    </source>
</evidence>
<keyword evidence="1" id="KW-0547">Nucleotide-binding</keyword>
<evidence type="ECO:0000313" key="6">
    <source>
        <dbReference type="EMBL" id="KYF34176.1"/>
    </source>
</evidence>